<feature type="transmembrane region" description="Helical" evidence="8">
    <location>
        <begin position="401"/>
        <end position="425"/>
    </location>
</feature>
<feature type="transmembrane region" description="Helical" evidence="8">
    <location>
        <begin position="77"/>
        <end position="100"/>
    </location>
</feature>
<proteinExistence type="inferred from homology"/>
<dbReference type="NCBIfam" id="TIGR00836">
    <property type="entry name" value="amt"/>
    <property type="match status" value="1"/>
</dbReference>
<evidence type="ECO:0000256" key="2">
    <source>
        <dbReference type="ARBA" id="ARBA00005887"/>
    </source>
</evidence>
<gene>
    <name evidence="11" type="ORF">DB88DRAFT_438534</name>
</gene>
<name>A0AAD9CY74_PAPLA</name>
<evidence type="ECO:0000259" key="10">
    <source>
        <dbReference type="Pfam" id="PF00909"/>
    </source>
</evidence>
<evidence type="ECO:0000256" key="5">
    <source>
        <dbReference type="ARBA" id="ARBA00022989"/>
    </source>
</evidence>
<accession>A0AAD9CY74</accession>
<dbReference type="InterPro" id="IPR018047">
    <property type="entry name" value="Ammonium_transpt_CS"/>
</dbReference>
<dbReference type="GO" id="GO:0008519">
    <property type="term" value="F:ammonium channel activity"/>
    <property type="evidence" value="ECO:0007669"/>
    <property type="project" value="InterPro"/>
</dbReference>
<evidence type="ECO:0000313" key="12">
    <source>
        <dbReference type="Proteomes" id="UP001182556"/>
    </source>
</evidence>
<keyword evidence="12" id="KW-1185">Reference proteome</keyword>
<evidence type="ECO:0000256" key="4">
    <source>
        <dbReference type="ARBA" id="ARBA00022692"/>
    </source>
</evidence>
<sequence>MVNVTYGALVPPTSGDGSATINPLGTDFITTVSGEVAAFDPGDSAFVMLCGGLIVFMLPGLGYLYSGLTRRKNALTLLFLSIISLAIVSFQWFFIGYSLVFSATGGSFLGDGRNVGFRNVLDRAVPETNGKLPEIVFAWYQMCFAALVPAILLGAAAERSRLLPAMIFIFCWTTLVYDPLAHWIWSSHGWAAKWGVLDYAGGVPVEIASGIGGLAYSYFIGRRRGYGTERVVFKPSNVSSVVLGTVLLWVGWLGFNGGSCFAASLKAAMAIFNTNLAGATGAITWLIMDFRLERKWSVVGFCTGAIAGLVAITPAAGFLGAPASALVGVVSAAVSNLSTRLKNSMRVDDPMDIFSVHALAGMVGCFMTGLFAQSSVAANDGFSEIDGGWLDQNWKQMYKQIAWIAVGTAWTFVVTYAIMFVINLIPGCHFRATEEAEIVGMDEIELGEYVADYAYHERDLEGNYEPISALPTRAPTPTRGPMVSSSKKSSPQSTPEVRMSTRSASDYENTHTLSTTDNGDGSRNRSRSRGRNVRLSGPLGDEVEMTDIDMAALRRAEAKIAAQQEELARMQEMHKDR</sequence>
<evidence type="ECO:0000256" key="3">
    <source>
        <dbReference type="ARBA" id="ARBA00022448"/>
    </source>
</evidence>
<protein>
    <recommendedName>
        <fullName evidence="8">Ammonium transporter</fullName>
    </recommendedName>
</protein>
<keyword evidence="6 8" id="KW-0472">Membrane</keyword>
<dbReference type="InterPro" id="IPR024041">
    <property type="entry name" value="NH4_transpt_AmtB-like_dom"/>
</dbReference>
<dbReference type="InterPro" id="IPR001905">
    <property type="entry name" value="Ammonium_transpt"/>
</dbReference>
<comment type="caution">
    <text evidence="11">The sequence shown here is derived from an EMBL/GenBank/DDBJ whole genome shotgun (WGS) entry which is preliminary data.</text>
</comment>
<feature type="transmembrane region" description="Helical" evidence="8">
    <location>
        <begin position="298"/>
        <end position="317"/>
    </location>
</feature>
<evidence type="ECO:0000313" key="11">
    <source>
        <dbReference type="EMBL" id="KAK1924184.1"/>
    </source>
</evidence>
<dbReference type="Pfam" id="PF00909">
    <property type="entry name" value="Ammonium_transp"/>
    <property type="match status" value="1"/>
</dbReference>
<feature type="domain" description="Ammonium transporter AmtB-like" evidence="10">
    <location>
        <begin position="45"/>
        <end position="448"/>
    </location>
</feature>
<dbReference type="GO" id="GO:0005886">
    <property type="term" value="C:plasma membrane"/>
    <property type="evidence" value="ECO:0007669"/>
    <property type="project" value="UniProtKB-SubCell"/>
</dbReference>
<evidence type="ECO:0000256" key="8">
    <source>
        <dbReference type="RuleBase" id="RU362002"/>
    </source>
</evidence>
<evidence type="ECO:0000256" key="9">
    <source>
        <dbReference type="SAM" id="MobiDB-lite"/>
    </source>
</evidence>
<dbReference type="InterPro" id="IPR029020">
    <property type="entry name" value="Ammonium/urea_transptr"/>
</dbReference>
<feature type="transmembrane region" description="Helical" evidence="8">
    <location>
        <begin position="353"/>
        <end position="372"/>
    </location>
</feature>
<dbReference type="FunFam" id="1.10.3430.10:FF:000003">
    <property type="entry name" value="Ammonium transporter"/>
    <property type="match status" value="1"/>
</dbReference>
<dbReference type="SUPFAM" id="SSF111352">
    <property type="entry name" value="Ammonium transporter"/>
    <property type="match status" value="1"/>
</dbReference>
<feature type="transmembrane region" description="Helical" evidence="8">
    <location>
        <begin position="197"/>
        <end position="219"/>
    </location>
</feature>
<keyword evidence="4 8" id="KW-0812">Transmembrane</keyword>
<dbReference type="PROSITE" id="PS01219">
    <property type="entry name" value="AMMONIUM_TRANSP"/>
    <property type="match status" value="1"/>
</dbReference>
<dbReference type="PANTHER" id="PTHR43029:SF1">
    <property type="entry name" value="AMMONIUM TRANSPORTER AMTB-LIKE DOMAIN-CONTAINING PROTEIN"/>
    <property type="match status" value="1"/>
</dbReference>
<keyword evidence="3 8" id="KW-0813">Transport</keyword>
<feature type="transmembrane region" description="Helical" evidence="8">
    <location>
        <begin position="45"/>
        <end position="65"/>
    </location>
</feature>
<comment type="similarity">
    <text evidence="2 8">Belongs to the ammonia transporter channel (TC 1.A.11.2) family.</text>
</comment>
<keyword evidence="5 8" id="KW-1133">Transmembrane helix</keyword>
<dbReference type="EMBL" id="JAODAN010000005">
    <property type="protein sequence ID" value="KAK1924184.1"/>
    <property type="molecule type" value="Genomic_DNA"/>
</dbReference>
<dbReference type="PANTHER" id="PTHR43029">
    <property type="entry name" value="AMMONIUM TRANSPORTER MEP2"/>
    <property type="match status" value="1"/>
</dbReference>
<evidence type="ECO:0000256" key="7">
    <source>
        <dbReference type="ARBA" id="ARBA00023177"/>
    </source>
</evidence>
<feature type="transmembrane region" description="Helical" evidence="8">
    <location>
        <begin position="137"/>
        <end position="155"/>
    </location>
</feature>
<evidence type="ECO:0000256" key="1">
    <source>
        <dbReference type="ARBA" id="ARBA00004141"/>
    </source>
</evidence>
<organism evidence="11 12">
    <name type="scientific">Papiliotrema laurentii</name>
    <name type="common">Cryptococcus laurentii</name>
    <dbReference type="NCBI Taxonomy" id="5418"/>
    <lineage>
        <taxon>Eukaryota</taxon>
        <taxon>Fungi</taxon>
        <taxon>Dikarya</taxon>
        <taxon>Basidiomycota</taxon>
        <taxon>Agaricomycotina</taxon>
        <taxon>Tremellomycetes</taxon>
        <taxon>Tremellales</taxon>
        <taxon>Rhynchogastremaceae</taxon>
        <taxon>Papiliotrema</taxon>
    </lineage>
</organism>
<feature type="transmembrane region" description="Helical" evidence="8">
    <location>
        <begin position="267"/>
        <end position="286"/>
    </location>
</feature>
<feature type="compositionally biased region" description="Polar residues" evidence="9">
    <location>
        <begin position="491"/>
        <end position="516"/>
    </location>
</feature>
<comment type="subcellular location">
    <subcellularLocation>
        <location evidence="8">Cell membrane</location>
        <topology evidence="8">Multi-pass membrane protein</topology>
    </subcellularLocation>
    <subcellularLocation>
        <location evidence="1">Membrane</location>
        <topology evidence="1">Multi-pass membrane protein</topology>
    </subcellularLocation>
</comment>
<feature type="transmembrane region" description="Helical" evidence="8">
    <location>
        <begin position="231"/>
        <end position="255"/>
    </location>
</feature>
<keyword evidence="7 8" id="KW-0924">Ammonia transport</keyword>
<dbReference type="Gene3D" id="1.10.3430.10">
    <property type="entry name" value="Ammonium transporter AmtB like domains"/>
    <property type="match status" value="1"/>
</dbReference>
<feature type="transmembrane region" description="Helical" evidence="8">
    <location>
        <begin position="162"/>
        <end position="185"/>
    </location>
</feature>
<reference evidence="11" key="1">
    <citation type="submission" date="2023-02" db="EMBL/GenBank/DDBJ databases">
        <title>Identification and recombinant expression of a fungal hydrolase from Papiliotrema laurentii that hydrolyzes apple cutin and clears colloidal polyester polyurethane.</title>
        <authorList>
            <consortium name="DOE Joint Genome Institute"/>
            <person name="Roman V.A."/>
            <person name="Bojanowski C."/>
            <person name="Crable B.R."/>
            <person name="Wagner D.N."/>
            <person name="Hung C.S."/>
            <person name="Nadeau L.J."/>
            <person name="Schratz L."/>
            <person name="Haridas S."/>
            <person name="Pangilinan J."/>
            <person name="Lipzen A."/>
            <person name="Na H."/>
            <person name="Yan M."/>
            <person name="Ng V."/>
            <person name="Grigoriev I.V."/>
            <person name="Spatafora J.W."/>
            <person name="Barlow D."/>
            <person name="Biffinger J."/>
            <person name="Kelley-Loughnane N."/>
            <person name="Varaljay V.A."/>
            <person name="Crookes-Goodson W.J."/>
        </authorList>
    </citation>
    <scope>NUCLEOTIDE SEQUENCE</scope>
    <source>
        <strain evidence="11">5307AH</strain>
    </source>
</reference>
<evidence type="ECO:0000256" key="6">
    <source>
        <dbReference type="ARBA" id="ARBA00023136"/>
    </source>
</evidence>
<dbReference type="Proteomes" id="UP001182556">
    <property type="component" value="Unassembled WGS sequence"/>
</dbReference>
<feature type="region of interest" description="Disordered" evidence="9">
    <location>
        <begin position="466"/>
        <end position="543"/>
    </location>
</feature>
<dbReference type="AlphaFoldDB" id="A0AAD9CY74"/>